<dbReference type="EMBL" id="JATAAI010000003">
    <property type="protein sequence ID" value="KAK1746946.1"/>
    <property type="molecule type" value="Genomic_DNA"/>
</dbReference>
<dbReference type="PANTHER" id="PTHR34573">
    <property type="entry name" value="VKC DOMAIN-CONTAINING PROTEIN"/>
    <property type="match status" value="1"/>
</dbReference>
<sequence length="114" mass="12760">MFFASATLPILASSPRPSNAAPPFAIMAEELGYFPVKDEKSGETFMVPAKAKRTSTDQAVELAKYLQSTKAVMYGAFWCPHCQRQKELFGKEAWKYITYVDAVPRGINHNMQHA</sequence>
<organism evidence="1 2">
    <name type="scientific">Skeletonema marinoi</name>
    <dbReference type="NCBI Taxonomy" id="267567"/>
    <lineage>
        <taxon>Eukaryota</taxon>
        <taxon>Sar</taxon>
        <taxon>Stramenopiles</taxon>
        <taxon>Ochrophyta</taxon>
        <taxon>Bacillariophyta</taxon>
        <taxon>Coscinodiscophyceae</taxon>
        <taxon>Thalassiosirophycidae</taxon>
        <taxon>Thalassiosirales</taxon>
        <taxon>Skeletonemataceae</taxon>
        <taxon>Skeletonema</taxon>
        <taxon>Skeletonema marinoi-dohrnii complex</taxon>
    </lineage>
</organism>
<evidence type="ECO:0000313" key="2">
    <source>
        <dbReference type="Proteomes" id="UP001224775"/>
    </source>
</evidence>
<dbReference type="Proteomes" id="UP001224775">
    <property type="component" value="Unassembled WGS sequence"/>
</dbReference>
<evidence type="ECO:0000313" key="1">
    <source>
        <dbReference type="EMBL" id="KAK1746946.1"/>
    </source>
</evidence>
<comment type="caution">
    <text evidence="1">The sequence shown here is derived from an EMBL/GenBank/DDBJ whole genome shotgun (WGS) entry which is preliminary data.</text>
</comment>
<name>A0AAD8YI34_9STRA</name>
<protein>
    <recommendedName>
        <fullName evidence="3">Thioredoxin domain-containing protein</fullName>
    </recommendedName>
</protein>
<accession>A0AAD8YI34</accession>
<gene>
    <name evidence="1" type="ORF">QTG54_002290</name>
</gene>
<keyword evidence="2" id="KW-1185">Reference proteome</keyword>
<dbReference type="InterPro" id="IPR036249">
    <property type="entry name" value="Thioredoxin-like_sf"/>
</dbReference>
<proteinExistence type="predicted"/>
<dbReference type="AlphaFoldDB" id="A0AAD8YI34"/>
<dbReference type="Gene3D" id="3.40.30.10">
    <property type="entry name" value="Glutaredoxin"/>
    <property type="match status" value="1"/>
</dbReference>
<dbReference type="SUPFAM" id="SSF52833">
    <property type="entry name" value="Thioredoxin-like"/>
    <property type="match status" value="1"/>
</dbReference>
<reference evidence="1" key="1">
    <citation type="submission" date="2023-06" db="EMBL/GenBank/DDBJ databases">
        <title>Survivors Of The Sea: Transcriptome response of Skeletonema marinoi to long-term dormancy.</title>
        <authorList>
            <person name="Pinder M.I.M."/>
            <person name="Kourtchenko O."/>
            <person name="Robertson E.K."/>
            <person name="Larsson T."/>
            <person name="Maumus F."/>
            <person name="Osuna-Cruz C.M."/>
            <person name="Vancaester E."/>
            <person name="Stenow R."/>
            <person name="Vandepoele K."/>
            <person name="Ploug H."/>
            <person name="Bruchert V."/>
            <person name="Godhe A."/>
            <person name="Topel M."/>
        </authorList>
    </citation>
    <scope>NUCLEOTIDE SEQUENCE</scope>
    <source>
        <strain evidence="1">R05AC</strain>
    </source>
</reference>
<dbReference type="PANTHER" id="PTHR34573:SF1">
    <property type="entry name" value="VITAMIN K EPOXIDE REDUCTASE DOMAIN-CONTAINING PROTEIN"/>
    <property type="match status" value="1"/>
</dbReference>
<evidence type="ECO:0008006" key="3">
    <source>
        <dbReference type="Google" id="ProtNLM"/>
    </source>
</evidence>